<accession>A0AAC8UWZ4</accession>
<feature type="domain" description="Histidine kinase" evidence="8">
    <location>
        <begin position="89"/>
        <end position="297"/>
    </location>
</feature>
<dbReference type="Pfam" id="PF02518">
    <property type="entry name" value="HATPase_c"/>
    <property type="match status" value="1"/>
</dbReference>
<dbReference type="Pfam" id="PF00512">
    <property type="entry name" value="HisKA"/>
    <property type="match status" value="1"/>
</dbReference>
<dbReference type="GO" id="GO:0005886">
    <property type="term" value="C:plasma membrane"/>
    <property type="evidence" value="ECO:0007669"/>
    <property type="project" value="TreeGrafter"/>
</dbReference>
<dbReference type="EC" id="2.7.13.3" evidence="3"/>
<dbReference type="GO" id="GO:0016036">
    <property type="term" value="P:cellular response to phosphate starvation"/>
    <property type="evidence" value="ECO:0007669"/>
    <property type="project" value="TreeGrafter"/>
</dbReference>
<evidence type="ECO:0000256" key="3">
    <source>
        <dbReference type="ARBA" id="ARBA00012438"/>
    </source>
</evidence>
<evidence type="ECO:0000256" key="5">
    <source>
        <dbReference type="ARBA" id="ARBA00022679"/>
    </source>
</evidence>
<keyword evidence="4" id="KW-0597">Phosphoprotein</keyword>
<keyword evidence="7" id="KW-0902">Two-component regulatory system</keyword>
<dbReference type="InterPro" id="IPR050351">
    <property type="entry name" value="BphY/WalK/GraS-like"/>
</dbReference>
<keyword evidence="6" id="KW-0418">Kinase</keyword>
<keyword evidence="5" id="KW-0808">Transferase</keyword>
<dbReference type="GO" id="GO:0000155">
    <property type="term" value="F:phosphorelay sensor kinase activity"/>
    <property type="evidence" value="ECO:0007669"/>
    <property type="project" value="InterPro"/>
</dbReference>
<protein>
    <recommendedName>
        <fullName evidence="3">histidine kinase</fullName>
        <ecNumber evidence="3">2.7.13.3</ecNumber>
    </recommendedName>
</protein>
<dbReference type="InterPro" id="IPR003661">
    <property type="entry name" value="HisK_dim/P_dom"/>
</dbReference>
<evidence type="ECO:0000256" key="2">
    <source>
        <dbReference type="ARBA" id="ARBA00004370"/>
    </source>
</evidence>
<dbReference type="PANTHER" id="PTHR45453:SF1">
    <property type="entry name" value="PHOSPHATE REGULON SENSOR PROTEIN PHOR"/>
    <property type="match status" value="1"/>
</dbReference>
<sequence length="300" mass="33596">MLTFIIGVLVLVVLVLVIILSQLISALHHITTDLTYINTHTTNAGVTSNFHFGGIQRLALALNQMLSQTRNLQQTEYQREHHLEQMLLNLTHDIKTPLTVATGYVQLIQQKPTAATPTNLQRVLNNLASVNYYLRYLMDFNLVRTKANHLNLESVNVSHFLEQELFGFFDDLNAKQITVTPNITANITLTTDQLLLQRIIQNLVGNWLKYAQNSATVSLAPLDDQHICLEFQNETAVTSPGNSVTTEQFYTTDDHSTESLGLGLNIVQSLVTTLGGKLAIKTGNRQFTVRLTFRTTPPQD</sequence>
<comment type="catalytic activity">
    <reaction evidence="1">
        <text>ATP + protein L-histidine = ADP + protein N-phospho-L-histidine.</text>
        <dbReference type="EC" id="2.7.13.3"/>
    </reaction>
</comment>
<dbReference type="InterPro" id="IPR003594">
    <property type="entry name" value="HATPase_dom"/>
</dbReference>
<gene>
    <name evidence="9" type="ORF">ABN16_12695</name>
</gene>
<reference evidence="9 10" key="1">
    <citation type="submission" date="2015-07" db="EMBL/GenBank/DDBJ databases">
        <title>Lactobacillus korensis/26-25/ whole genome sequencing.</title>
        <authorList>
            <person name="Kim M.K."/>
            <person name="Im W.-T."/>
            <person name="Srinivasan S."/>
            <person name="Lee J.-J."/>
        </authorList>
    </citation>
    <scope>NUCLEOTIDE SEQUENCE [LARGE SCALE GENOMIC DNA]</scope>
    <source>
        <strain evidence="9 10">26-25</strain>
    </source>
</reference>
<evidence type="ECO:0000313" key="9">
    <source>
        <dbReference type="EMBL" id="AKP65778.1"/>
    </source>
</evidence>
<organism evidence="9 10">
    <name type="scientific">Levilactobacillus koreensis</name>
    <dbReference type="NCBI Taxonomy" id="637971"/>
    <lineage>
        <taxon>Bacteria</taxon>
        <taxon>Bacillati</taxon>
        <taxon>Bacillota</taxon>
        <taxon>Bacilli</taxon>
        <taxon>Lactobacillales</taxon>
        <taxon>Lactobacillaceae</taxon>
        <taxon>Levilactobacillus</taxon>
    </lineage>
</organism>
<proteinExistence type="predicted"/>
<dbReference type="PROSITE" id="PS50109">
    <property type="entry name" value="HIS_KIN"/>
    <property type="match status" value="1"/>
</dbReference>
<evidence type="ECO:0000256" key="4">
    <source>
        <dbReference type="ARBA" id="ARBA00022553"/>
    </source>
</evidence>
<keyword evidence="10" id="KW-1185">Reference proteome</keyword>
<dbReference type="SMART" id="SM00387">
    <property type="entry name" value="HATPase_c"/>
    <property type="match status" value="1"/>
</dbReference>
<dbReference type="RefSeq" id="WP_048736060.1">
    <property type="nucleotide sequence ID" value="NZ_CP012033.1"/>
</dbReference>
<comment type="subcellular location">
    <subcellularLocation>
        <location evidence="2">Membrane</location>
    </subcellularLocation>
</comment>
<dbReference type="GO" id="GO:0004721">
    <property type="term" value="F:phosphoprotein phosphatase activity"/>
    <property type="evidence" value="ECO:0007669"/>
    <property type="project" value="TreeGrafter"/>
</dbReference>
<dbReference type="InterPro" id="IPR005467">
    <property type="entry name" value="His_kinase_dom"/>
</dbReference>
<dbReference type="Proteomes" id="UP000036000">
    <property type="component" value="Chromosome"/>
</dbReference>
<dbReference type="AlphaFoldDB" id="A0AAC8UWZ4"/>
<evidence type="ECO:0000256" key="6">
    <source>
        <dbReference type="ARBA" id="ARBA00022777"/>
    </source>
</evidence>
<evidence type="ECO:0000259" key="8">
    <source>
        <dbReference type="PROSITE" id="PS50109"/>
    </source>
</evidence>
<evidence type="ECO:0000256" key="7">
    <source>
        <dbReference type="ARBA" id="ARBA00023012"/>
    </source>
</evidence>
<dbReference type="CDD" id="cd00082">
    <property type="entry name" value="HisKA"/>
    <property type="match status" value="1"/>
</dbReference>
<dbReference type="InterPro" id="IPR036890">
    <property type="entry name" value="HATPase_C_sf"/>
</dbReference>
<dbReference type="KEGG" id="lko:ABN16_12695"/>
<dbReference type="Gene3D" id="3.30.565.10">
    <property type="entry name" value="Histidine kinase-like ATPase, C-terminal domain"/>
    <property type="match status" value="1"/>
</dbReference>
<dbReference type="EMBL" id="CP012033">
    <property type="protein sequence ID" value="AKP65778.1"/>
    <property type="molecule type" value="Genomic_DNA"/>
</dbReference>
<dbReference type="SUPFAM" id="SSF47384">
    <property type="entry name" value="Homodimeric domain of signal transducing histidine kinase"/>
    <property type="match status" value="1"/>
</dbReference>
<evidence type="ECO:0000256" key="1">
    <source>
        <dbReference type="ARBA" id="ARBA00000085"/>
    </source>
</evidence>
<dbReference type="Gene3D" id="1.10.287.130">
    <property type="match status" value="1"/>
</dbReference>
<dbReference type="InterPro" id="IPR036097">
    <property type="entry name" value="HisK_dim/P_sf"/>
</dbReference>
<dbReference type="SUPFAM" id="SSF55874">
    <property type="entry name" value="ATPase domain of HSP90 chaperone/DNA topoisomerase II/histidine kinase"/>
    <property type="match status" value="1"/>
</dbReference>
<name>A0AAC8UWZ4_9LACO</name>
<evidence type="ECO:0000313" key="10">
    <source>
        <dbReference type="Proteomes" id="UP000036000"/>
    </source>
</evidence>
<dbReference type="PANTHER" id="PTHR45453">
    <property type="entry name" value="PHOSPHATE REGULON SENSOR PROTEIN PHOR"/>
    <property type="match status" value="1"/>
</dbReference>